<keyword evidence="1 3" id="KW-0853">WD repeat</keyword>
<dbReference type="PROSITE" id="PS50104">
    <property type="entry name" value="TIR"/>
    <property type="match status" value="1"/>
</dbReference>
<dbReference type="Gene3D" id="2.130.10.10">
    <property type="entry name" value="YVTN repeat-like/Quinoprotein amine dehydrogenase"/>
    <property type="match status" value="2"/>
</dbReference>
<accession>A0A3S1BBZ0</accession>
<keyword evidence="2" id="KW-0677">Repeat</keyword>
<dbReference type="InterPro" id="IPR027417">
    <property type="entry name" value="P-loop_NTPase"/>
</dbReference>
<evidence type="ECO:0000256" key="3">
    <source>
        <dbReference type="PROSITE-ProRule" id="PRU00221"/>
    </source>
</evidence>
<dbReference type="SUPFAM" id="SSF52540">
    <property type="entry name" value="P-loop containing nucleoside triphosphate hydrolases"/>
    <property type="match status" value="1"/>
</dbReference>
<reference evidence="5" key="2">
    <citation type="journal article" date="2019" name="Genome Biol. Evol.">
        <title>Day and night: Metabolic profiles and evolutionary relationships of six axenic non-marine cyanobacteria.</title>
        <authorList>
            <person name="Will S.E."/>
            <person name="Henke P."/>
            <person name="Boedeker C."/>
            <person name="Huang S."/>
            <person name="Brinkmann H."/>
            <person name="Rohde M."/>
            <person name="Jarek M."/>
            <person name="Friedl T."/>
            <person name="Seufert S."/>
            <person name="Schumacher M."/>
            <person name="Overmann J."/>
            <person name="Neumann-Schaal M."/>
            <person name="Petersen J."/>
        </authorList>
    </citation>
    <scope>NUCLEOTIDE SEQUENCE [LARGE SCALE GENOMIC DNA]</scope>
    <source>
        <strain evidence="5">PCC 7102</strain>
    </source>
</reference>
<dbReference type="CDD" id="cd00200">
    <property type="entry name" value="WD40"/>
    <property type="match status" value="1"/>
</dbReference>
<dbReference type="Pfam" id="PF00400">
    <property type="entry name" value="WD40"/>
    <property type="match status" value="6"/>
</dbReference>
<feature type="repeat" description="WD" evidence="3">
    <location>
        <begin position="147"/>
        <end position="179"/>
    </location>
</feature>
<dbReference type="PROSITE" id="PS50082">
    <property type="entry name" value="WD_REPEATS_2"/>
    <property type="match status" value="5"/>
</dbReference>
<sequence>MSNQEDIRTTPPGWQLERTMTGHNGLISRVEWAPNGKMLASPSFDRTIKLWDLDTGECIHTLKGHDGRVWAVAWSPDSKLIASGSTDNTVRLWHTSTGELRHKFDVHGGTCLNMAWSPDSELIAAGGIGDNWSIIIGHVKTQKSQVLEGHTGQVNSVAWSPNGSILASVSHDTTVRLWSRDTLELKKILTGHDADVHSVNWAPDGNLLATASLDNTIRLWNPHTGQTIFILEGHTASVNCVEFSYDGKFLASKSSDGTVRLWRCDTWETVTILSEETFKSLPFGLAFHPTQPILATLGEADVAIRIWKLDEEALLNQSPANPSDLYRNAKVVLVGESGVGKSGLSLVLTNKQFRPTESTHGRYVWTFNRKELNLSDNRKELREILLWDLAGQPGYRLIHQLYLNELAVALIVCDARSETDPFAGVYYWNRALRQAEKLQGDSAPKLKKFLVTARADRGSVSVTPARINEVVEKLRLDGHFETSAKEGWNIKELAQAICEAVEWDNLPQVISTELFQRIKVFLIQEKQEERLLSQVDDLFRSFVKTLDDSNSKQTRQEFDTCIRLVESRDLIRRLSFGNLILLQPELLDAYASAIINAAKEQPEGLGCIAEEDVLAGKFRMPNAERIKDKQQEKLLLIATVEELFAREIALREQSDTGPLLVFPSQMTREWPEAPDPEGKAVILGFEGAIIGIYTTLTVRLSRSAFFKCKEMWKNAAIFEAQVGGECGIWLRHIGNVDEGKAELTLFFKPEASEQTRLQFEEYVYTHLKRRALPETIQRRRILVCTECGASVNESHVILRKKRGFDWINCSVCDVRISLLDGDSSLNSQRAEIPQIIKMDIAADKGREIETATSIIKGKEATNDFDVFLSHNSKDKPFVERIAELLRQRGLNPWLDKAEIPPGMSFQKYIINGIKQSKSAAVFISTNSLGDWQEQELLILNNRRVKKNLPIIPVLLPGLNVIPDEPDVLLFFSELNWINFNENVDELEPLEKLIQGIKGLY</sequence>
<gene>
    <name evidence="5" type="ORF">DSM106972_010120</name>
</gene>
<dbReference type="SMART" id="SM00175">
    <property type="entry name" value="RAB"/>
    <property type="match status" value="1"/>
</dbReference>
<dbReference type="GO" id="GO:0003924">
    <property type="term" value="F:GTPase activity"/>
    <property type="evidence" value="ECO:0007669"/>
    <property type="project" value="InterPro"/>
</dbReference>
<dbReference type="InterPro" id="IPR000157">
    <property type="entry name" value="TIR_dom"/>
</dbReference>
<dbReference type="Gene3D" id="3.40.50.10140">
    <property type="entry name" value="Toll/interleukin-1 receptor homology (TIR) domain"/>
    <property type="match status" value="1"/>
</dbReference>
<name>A0A3S1BBZ0_9CYAN</name>
<dbReference type="SUPFAM" id="SSF52200">
    <property type="entry name" value="Toll/Interleukin receptor TIR domain"/>
    <property type="match status" value="1"/>
</dbReference>
<reference evidence="5" key="1">
    <citation type="submission" date="2018-12" db="EMBL/GenBank/DDBJ databases">
        <authorList>
            <person name="Will S."/>
            <person name="Neumann-Schaal M."/>
            <person name="Henke P."/>
        </authorList>
    </citation>
    <scope>NUCLEOTIDE SEQUENCE</scope>
    <source>
        <strain evidence="5">PCC 7102</strain>
    </source>
</reference>
<evidence type="ECO:0000256" key="1">
    <source>
        <dbReference type="ARBA" id="ARBA00022574"/>
    </source>
</evidence>
<dbReference type="Pfam" id="PF00071">
    <property type="entry name" value="Ras"/>
    <property type="match status" value="1"/>
</dbReference>
<dbReference type="OrthoDB" id="498873at2"/>
<organism evidence="5 6">
    <name type="scientific">Dulcicalothrix desertica PCC 7102</name>
    <dbReference type="NCBI Taxonomy" id="232991"/>
    <lineage>
        <taxon>Bacteria</taxon>
        <taxon>Bacillati</taxon>
        <taxon>Cyanobacteriota</taxon>
        <taxon>Cyanophyceae</taxon>
        <taxon>Nostocales</taxon>
        <taxon>Calotrichaceae</taxon>
        <taxon>Dulcicalothrix</taxon>
    </lineage>
</organism>
<proteinExistence type="predicted"/>
<dbReference type="AlphaFoldDB" id="A0A3S1BBZ0"/>
<evidence type="ECO:0000313" key="6">
    <source>
        <dbReference type="Proteomes" id="UP000271624"/>
    </source>
</evidence>
<feature type="repeat" description="WD" evidence="3">
    <location>
        <begin position="62"/>
        <end position="103"/>
    </location>
</feature>
<protein>
    <recommendedName>
        <fullName evidence="4">TIR domain-containing protein</fullName>
    </recommendedName>
</protein>
<dbReference type="PROSITE" id="PS51419">
    <property type="entry name" value="RAB"/>
    <property type="match status" value="1"/>
</dbReference>
<feature type="repeat" description="WD" evidence="3">
    <location>
        <begin position="189"/>
        <end position="230"/>
    </location>
</feature>
<dbReference type="PANTHER" id="PTHR22847">
    <property type="entry name" value="WD40 REPEAT PROTEIN"/>
    <property type="match status" value="1"/>
</dbReference>
<dbReference type="Pfam" id="PF13676">
    <property type="entry name" value="TIR_2"/>
    <property type="match status" value="1"/>
</dbReference>
<dbReference type="SMART" id="SM00320">
    <property type="entry name" value="WD40"/>
    <property type="match status" value="7"/>
</dbReference>
<feature type="domain" description="TIR" evidence="4">
    <location>
        <begin position="862"/>
        <end position="1000"/>
    </location>
</feature>
<dbReference type="InterPro" id="IPR001680">
    <property type="entry name" value="WD40_rpt"/>
</dbReference>
<comment type="caution">
    <text evidence="5">The sequence shown here is derived from an EMBL/GenBank/DDBJ whole genome shotgun (WGS) entry which is preliminary data.</text>
</comment>
<dbReference type="GO" id="GO:0007165">
    <property type="term" value="P:signal transduction"/>
    <property type="evidence" value="ECO:0007669"/>
    <property type="project" value="InterPro"/>
</dbReference>
<keyword evidence="6" id="KW-1185">Reference proteome</keyword>
<dbReference type="SUPFAM" id="SSF50978">
    <property type="entry name" value="WD40 repeat-like"/>
    <property type="match status" value="1"/>
</dbReference>
<dbReference type="Proteomes" id="UP000271624">
    <property type="component" value="Unassembled WGS sequence"/>
</dbReference>
<dbReference type="EMBL" id="RSCL01000002">
    <property type="protein sequence ID" value="RUT08959.1"/>
    <property type="molecule type" value="Genomic_DNA"/>
</dbReference>
<dbReference type="Gene3D" id="3.40.50.300">
    <property type="entry name" value="P-loop containing nucleotide triphosphate hydrolases"/>
    <property type="match status" value="1"/>
</dbReference>
<feature type="repeat" description="WD" evidence="3">
    <location>
        <begin position="20"/>
        <end position="61"/>
    </location>
</feature>
<dbReference type="RefSeq" id="WP_127079497.1">
    <property type="nucleotide sequence ID" value="NZ_RSCL01000002.1"/>
</dbReference>
<dbReference type="InterPro" id="IPR035897">
    <property type="entry name" value="Toll_tir_struct_dom_sf"/>
</dbReference>
<dbReference type="PANTHER" id="PTHR22847:SF637">
    <property type="entry name" value="WD REPEAT DOMAIN 5B"/>
    <property type="match status" value="1"/>
</dbReference>
<dbReference type="PROSITE" id="PS50294">
    <property type="entry name" value="WD_REPEATS_REGION"/>
    <property type="match status" value="5"/>
</dbReference>
<evidence type="ECO:0000313" key="5">
    <source>
        <dbReference type="EMBL" id="RUT08959.1"/>
    </source>
</evidence>
<dbReference type="InterPro" id="IPR020472">
    <property type="entry name" value="WD40_PAC1"/>
</dbReference>
<dbReference type="PRINTS" id="PR00449">
    <property type="entry name" value="RASTRNSFRMNG"/>
</dbReference>
<evidence type="ECO:0000259" key="4">
    <source>
        <dbReference type="PROSITE" id="PS50104"/>
    </source>
</evidence>
<dbReference type="InterPro" id="IPR001806">
    <property type="entry name" value="Small_GTPase"/>
</dbReference>
<feature type="repeat" description="WD" evidence="3">
    <location>
        <begin position="231"/>
        <end position="272"/>
    </location>
</feature>
<evidence type="ECO:0000256" key="2">
    <source>
        <dbReference type="ARBA" id="ARBA00022737"/>
    </source>
</evidence>
<dbReference type="InterPro" id="IPR036322">
    <property type="entry name" value="WD40_repeat_dom_sf"/>
</dbReference>
<dbReference type="InterPro" id="IPR015943">
    <property type="entry name" value="WD40/YVTN_repeat-like_dom_sf"/>
</dbReference>
<dbReference type="PRINTS" id="PR00320">
    <property type="entry name" value="GPROTEINBRPT"/>
</dbReference>
<dbReference type="GO" id="GO:0005525">
    <property type="term" value="F:GTP binding"/>
    <property type="evidence" value="ECO:0007669"/>
    <property type="project" value="InterPro"/>
</dbReference>